<accession>J3MA05</accession>
<dbReference type="HOGENOM" id="CLU_695185_0_0_1"/>
<keyword evidence="2" id="KW-1185">Reference proteome</keyword>
<dbReference type="EnsemblPlants" id="OB05G34290.1">
    <property type="protein sequence ID" value="OB05G34290.1"/>
    <property type="gene ID" value="OB05G34290"/>
</dbReference>
<reference evidence="1" key="2">
    <citation type="submission" date="2013-04" db="UniProtKB">
        <authorList>
            <consortium name="EnsemblPlants"/>
        </authorList>
    </citation>
    <scope>IDENTIFICATION</scope>
</reference>
<organism evidence="1">
    <name type="scientific">Oryza brachyantha</name>
    <name type="common">malo sina</name>
    <dbReference type="NCBI Taxonomy" id="4533"/>
    <lineage>
        <taxon>Eukaryota</taxon>
        <taxon>Viridiplantae</taxon>
        <taxon>Streptophyta</taxon>
        <taxon>Embryophyta</taxon>
        <taxon>Tracheophyta</taxon>
        <taxon>Spermatophyta</taxon>
        <taxon>Magnoliopsida</taxon>
        <taxon>Liliopsida</taxon>
        <taxon>Poales</taxon>
        <taxon>Poaceae</taxon>
        <taxon>BOP clade</taxon>
        <taxon>Oryzoideae</taxon>
        <taxon>Oryzeae</taxon>
        <taxon>Oryzinae</taxon>
        <taxon>Oryza</taxon>
    </lineage>
</organism>
<gene>
    <name evidence="1" type="primary">LOC107304312</name>
</gene>
<dbReference type="RefSeq" id="XP_015693349.1">
    <property type="nucleotide sequence ID" value="XM_015837863.1"/>
</dbReference>
<dbReference type="OrthoDB" id="663538at2759"/>
<dbReference type="AlphaFoldDB" id="J3MA05"/>
<proteinExistence type="predicted"/>
<reference evidence="1" key="1">
    <citation type="journal article" date="2013" name="Nat. Commun.">
        <title>Whole-genome sequencing of Oryza brachyantha reveals mechanisms underlying Oryza genome evolution.</title>
        <authorList>
            <person name="Chen J."/>
            <person name="Huang Q."/>
            <person name="Gao D."/>
            <person name="Wang J."/>
            <person name="Lang Y."/>
            <person name="Liu T."/>
            <person name="Li B."/>
            <person name="Bai Z."/>
            <person name="Luis Goicoechea J."/>
            <person name="Liang C."/>
            <person name="Chen C."/>
            <person name="Zhang W."/>
            <person name="Sun S."/>
            <person name="Liao Y."/>
            <person name="Zhang X."/>
            <person name="Yang L."/>
            <person name="Song C."/>
            <person name="Wang M."/>
            <person name="Shi J."/>
            <person name="Liu G."/>
            <person name="Liu J."/>
            <person name="Zhou H."/>
            <person name="Zhou W."/>
            <person name="Yu Q."/>
            <person name="An N."/>
            <person name="Chen Y."/>
            <person name="Cai Q."/>
            <person name="Wang B."/>
            <person name="Liu B."/>
            <person name="Min J."/>
            <person name="Huang Y."/>
            <person name="Wu H."/>
            <person name="Li Z."/>
            <person name="Zhang Y."/>
            <person name="Yin Y."/>
            <person name="Song W."/>
            <person name="Jiang J."/>
            <person name="Jackson S.A."/>
            <person name="Wing R.A."/>
            <person name="Wang J."/>
            <person name="Chen M."/>
        </authorList>
    </citation>
    <scope>NUCLEOTIDE SEQUENCE [LARGE SCALE GENOMIC DNA]</scope>
    <source>
        <strain evidence="1">cv. IRGC 101232</strain>
    </source>
</reference>
<dbReference type="Gramene" id="OB05G34290.1">
    <property type="protein sequence ID" value="OB05G34290.1"/>
    <property type="gene ID" value="OB05G34290"/>
</dbReference>
<evidence type="ECO:0000313" key="2">
    <source>
        <dbReference type="Proteomes" id="UP000006038"/>
    </source>
</evidence>
<protein>
    <submittedName>
        <fullName evidence="1">Uncharacterized protein</fullName>
    </submittedName>
</protein>
<dbReference type="GeneID" id="107304312"/>
<dbReference type="KEGG" id="obr:107304312"/>
<dbReference type="OMA" id="RHAWEIE"/>
<name>J3MA05_ORYBR</name>
<evidence type="ECO:0000313" key="1">
    <source>
        <dbReference type="EnsemblPlants" id="OB05G34290.1"/>
    </source>
</evidence>
<sequence length="361" mass="40906">MDGGDQQIIVMKGLRNAVLRASEVVGPRVIAVGSVRVSDTAAMVALLEKEVLRQGWEIQHKHRLIRLSRLDHDLTIVLEVLVPILVANPLDLVAGRELRRYGRSMEHTACSVVGPSHPLYAAAGPVRRLLRQYAKHQYRGTKDDTWLAGNIWEVHDRVSAIRTFLVDFQHFRVPEDDDIGDDRMGDAAAEAKETIVIRGLRDAVLRAAEVISPRVIAVEYVRVRDTPAMVALFEKEVLRQHWRIKDKRRLIKLSRLDHDLTIVLEILVPMLVDNRFDLVAGRELRRYGWSIQHKARSVAGCSHPLYAAAGPVGRFLRRHAHHQHQATKGAVWLDDNIVEVRKKISALRSFLVRFPFSIGGE</sequence>
<dbReference type="Proteomes" id="UP000006038">
    <property type="component" value="Chromosome 5"/>
</dbReference>